<dbReference type="AlphaFoldDB" id="B6REK2"/>
<proteinExistence type="predicted"/>
<dbReference type="EMBL" id="EU180847">
    <property type="protein sequence ID" value="ABW74571.1"/>
    <property type="molecule type" value="Genomic_DNA"/>
</dbReference>
<dbReference type="PANTHER" id="PTHR37984:SF5">
    <property type="entry name" value="PROTEIN NYNRIN-LIKE"/>
    <property type="match status" value="1"/>
</dbReference>
<dbReference type="InterPro" id="IPR043128">
    <property type="entry name" value="Rev_trsase/Diguanyl_cyclase"/>
</dbReference>
<keyword evidence="1" id="KW-0511">Multifunctional enzyme</keyword>
<dbReference type="CDD" id="cd01647">
    <property type="entry name" value="RT_LTR"/>
    <property type="match status" value="1"/>
</dbReference>
<protein>
    <submittedName>
        <fullName evidence="3">Pol polyprotein</fullName>
    </submittedName>
</protein>
<dbReference type="InterPro" id="IPR050951">
    <property type="entry name" value="Retrovirus_Pol_polyprotein"/>
</dbReference>
<dbReference type="Pfam" id="PF17919">
    <property type="entry name" value="RT_RNaseH_2"/>
    <property type="match status" value="1"/>
</dbReference>
<dbReference type="FunFam" id="3.30.70.270:FF:000020">
    <property type="entry name" value="Transposon Tf2-6 polyprotein-like Protein"/>
    <property type="match status" value="1"/>
</dbReference>
<reference evidence="3" key="1">
    <citation type="submission" date="2007-09" db="EMBL/GenBank/DDBJ databases">
        <title>Evolution of a short chain dehydrogenase (tropinone-reductase-like) gene family in the Brassicaceae.</title>
        <authorList>
            <person name="Schmid K.J."/>
            <person name="Navarro-Quezada A."/>
        </authorList>
    </citation>
    <scope>NUCLEOTIDE SEQUENCE</scope>
</reference>
<dbReference type="SUPFAM" id="SSF56672">
    <property type="entry name" value="DNA/RNA polymerases"/>
    <property type="match status" value="1"/>
</dbReference>
<dbReference type="GO" id="GO:0003824">
    <property type="term" value="F:catalytic activity"/>
    <property type="evidence" value="ECO:0007669"/>
    <property type="project" value="UniProtKB-KW"/>
</dbReference>
<dbReference type="Gene3D" id="3.30.70.270">
    <property type="match status" value="2"/>
</dbReference>
<accession>B6REK2</accession>
<evidence type="ECO:0000313" key="3">
    <source>
        <dbReference type="EMBL" id="ABW74571.1"/>
    </source>
</evidence>
<feature type="domain" description="Reverse transcriptase/retrotransposon-derived protein RNase H-like" evidence="2">
    <location>
        <begin position="219"/>
        <end position="313"/>
    </location>
</feature>
<organism evidence="3">
    <name type="scientific">Boechera divaricarpa</name>
    <dbReference type="NCBI Taxonomy" id="115915"/>
    <lineage>
        <taxon>Eukaryota</taxon>
        <taxon>Viridiplantae</taxon>
        <taxon>Streptophyta</taxon>
        <taxon>Embryophyta</taxon>
        <taxon>Tracheophyta</taxon>
        <taxon>Spermatophyta</taxon>
        <taxon>Magnoliopsida</taxon>
        <taxon>eudicotyledons</taxon>
        <taxon>Gunneridae</taxon>
        <taxon>Pentapetalae</taxon>
        <taxon>rosids</taxon>
        <taxon>malvids</taxon>
        <taxon>Brassicales</taxon>
        <taxon>Brassicaceae</taxon>
        <taxon>Boechereae</taxon>
        <taxon>Boechera</taxon>
    </lineage>
</organism>
<evidence type="ECO:0000256" key="1">
    <source>
        <dbReference type="ARBA" id="ARBA00023268"/>
    </source>
</evidence>
<dbReference type="InterPro" id="IPR041577">
    <property type="entry name" value="RT_RNaseH_2"/>
</dbReference>
<dbReference type="Gene3D" id="3.10.20.370">
    <property type="match status" value="1"/>
</dbReference>
<sequence length="450" mass="51246">MICAQQNEETEGIEFYSLEAVDRTDGKLQSLIDKYADIFEEPVSLPPFKAGHDHSIPLLEGELLNDGPIQPSSSPYASPVVLVKKKYDTDLRAGYHQVRLNPGDMQKTAFRTHSGHYDSSAQLHLQHLETVFEVMRKHQLFAKKSKCAFGADKVEYLGHYIQAEGISTYSSKVKTMKDWPVPKTLKQLRGFLGLAGYYGRFVKGFGGIAKPLIADAFVWCEEAEKAFNVLKNTLCEAPVLALPQFDKSFEIETDASGDGIGAVLLQEGHLIAYISRNLKEKQMLLSIYEKELLAVLFAVQKWRHYHLNHHLVIKTDQKSLKYLLEQRLNTPVQQKMLPRLLEFDYEIQYRQGKENVAVDALSRVDGAKVLHMAMSMLECDLILNIQKAYETDAEVMAIIEKLKKDSVFIKNYSWMQDILRRKSKLVIPKNEEVRVEILKWLHDSSCGGHS</sequence>
<dbReference type="PANTHER" id="PTHR37984">
    <property type="entry name" value="PROTEIN CBG26694"/>
    <property type="match status" value="1"/>
</dbReference>
<dbReference type="CDD" id="cd09274">
    <property type="entry name" value="RNase_HI_RT_Ty3"/>
    <property type="match status" value="1"/>
</dbReference>
<dbReference type="Gene3D" id="3.10.10.10">
    <property type="entry name" value="HIV Type 1 Reverse Transcriptase, subunit A, domain 1"/>
    <property type="match status" value="1"/>
</dbReference>
<name>B6REK2_9BRAS</name>
<evidence type="ECO:0000259" key="2">
    <source>
        <dbReference type="Pfam" id="PF17919"/>
    </source>
</evidence>
<dbReference type="InterPro" id="IPR043502">
    <property type="entry name" value="DNA/RNA_pol_sf"/>
</dbReference>